<dbReference type="Proteomes" id="UP000001554">
    <property type="component" value="Chromosome 15"/>
</dbReference>
<dbReference type="PROSITE" id="PS01359">
    <property type="entry name" value="ZF_PHD_1"/>
    <property type="match status" value="1"/>
</dbReference>
<dbReference type="Pfam" id="PF04434">
    <property type="entry name" value="SWIM"/>
    <property type="match status" value="1"/>
</dbReference>
<evidence type="ECO:0000256" key="5">
    <source>
        <dbReference type="SAM" id="MobiDB-lite"/>
    </source>
</evidence>
<evidence type="ECO:0000256" key="4">
    <source>
        <dbReference type="PROSITE-ProRule" id="PRU00325"/>
    </source>
</evidence>
<keyword evidence="2 4" id="KW-0863">Zinc-finger</keyword>
<dbReference type="InterPro" id="IPR007527">
    <property type="entry name" value="Znf_SWIM"/>
</dbReference>
<evidence type="ECO:0000256" key="2">
    <source>
        <dbReference type="ARBA" id="ARBA00022771"/>
    </source>
</evidence>
<dbReference type="PROSITE" id="PS50016">
    <property type="entry name" value="ZF_PHD_2"/>
    <property type="match status" value="1"/>
</dbReference>
<proteinExistence type="predicted"/>
<evidence type="ECO:0000256" key="3">
    <source>
        <dbReference type="ARBA" id="ARBA00022833"/>
    </source>
</evidence>
<reference evidence="9" key="2">
    <citation type="submission" date="2025-08" db="UniProtKB">
        <authorList>
            <consortium name="RefSeq"/>
        </authorList>
    </citation>
    <scope>IDENTIFICATION</scope>
    <source>
        <strain evidence="9">S238N-H82</strain>
        <tissue evidence="9">Testes</tissue>
    </source>
</reference>
<dbReference type="RefSeq" id="XP_035699646.1">
    <property type="nucleotide sequence ID" value="XM_035843753.1"/>
</dbReference>
<feature type="domain" description="PHD-type" evidence="6">
    <location>
        <begin position="773"/>
        <end position="827"/>
    </location>
</feature>
<keyword evidence="3" id="KW-0862">Zinc</keyword>
<dbReference type="OrthoDB" id="5989247at2759"/>
<dbReference type="InterPro" id="IPR011011">
    <property type="entry name" value="Znf_FYVE_PHD"/>
</dbReference>
<evidence type="ECO:0000259" key="6">
    <source>
        <dbReference type="PROSITE" id="PS50016"/>
    </source>
</evidence>
<dbReference type="SMART" id="SM00249">
    <property type="entry name" value="PHD"/>
    <property type="match status" value="1"/>
</dbReference>
<feature type="domain" description="SWIM-type" evidence="7">
    <location>
        <begin position="274"/>
        <end position="322"/>
    </location>
</feature>
<accession>A0A9J7NDM8</accession>
<dbReference type="Gene3D" id="3.30.40.10">
    <property type="entry name" value="Zinc/RING finger domain, C3HC4 (zinc finger)"/>
    <property type="match status" value="1"/>
</dbReference>
<dbReference type="PANTHER" id="PTHR47456:SF4">
    <property type="entry name" value="SWIM-TYPE DOMAIN-CONTAINING PROTEIN"/>
    <property type="match status" value="1"/>
</dbReference>
<evidence type="ECO:0000256" key="1">
    <source>
        <dbReference type="ARBA" id="ARBA00022723"/>
    </source>
</evidence>
<sequence length="827" mass="93816">MVDKSNVEINALEEEFPGKSSHCPKYGKALMIHVPCLVTGIFVFFPESKILLCDFHREKAWVEWCRKTDHGVRDQQDTLLKLLRAVASASSPEEYYTRLSELQDSDVWKRNCKVQTWLSTHWLPEAEVKWVHAFRSEHMTVAIYTNNGIERQNETLKYKHLDGKKNCNLTEMVTRVVTSFLPETHRNMGIISVSREINCLLSIITSKLVYPSSLFFRYIELNVRFSPGYSVYNRNLPAFLKNRPRDMVQHILSRYGEAQSIDTNSIVDKGEGHFTVKSSSRQNTHHTTSFGINNSIPSCTCKDWQRFKLPCKHFCAVFHHVPGWGWHSLSPMYRDNPIFSLDERYLGHTPNTIDDGCDEDDPGDAAMWTSTVSVDDVKPTQTCKLPAKGKKSKKWILKTQCGSVLREITQLAFLVHDEEYLQLLKNQLEDVLEDVRGHTPHDGPFPLNTSPTKTQGASFHANSIPSSTIHTKTEGASSNNITPLNPTPTKRTAAMAKLPAYRAPNKNRKNPYTNRVGQQAEMMRSNFRCNVMVQDDDTEESLQLTVVDLTEETGQTDLPSDDEKGQGDWSTINHTSLTAEDRKQLQVGEWLTDKHINCSQHLLKEEYYPIVDGFRDTVVLASSTRMESSTSQLAVPAMAECVQLHHLGNHWVVSSAKEGDSGGITVYDSLYTSLGIGLRRQLATIYQQYATADEGVIPVKVICAQRQIGSSDCGLFAIANAVALAEGRCPTDIEFHQMKMREHLDWCLTEKSLPMFPHSTRVAGHKNLQQSTYQMCIFCICLEYRQDAPMIQCDQCANWYHYHCVNMSPQDVAILVAEEKYICPTCR</sequence>
<evidence type="ECO:0000313" key="9">
    <source>
        <dbReference type="RefSeq" id="XP_035699646.1"/>
    </source>
</evidence>
<protein>
    <submittedName>
        <fullName evidence="9">Uncharacterized protein LOC118432224</fullName>
    </submittedName>
</protein>
<dbReference type="InterPro" id="IPR038765">
    <property type="entry name" value="Papain-like_cys_pep_sf"/>
</dbReference>
<dbReference type="PANTHER" id="PTHR47456">
    <property type="entry name" value="PHD-TYPE DOMAIN-CONTAINING PROTEIN"/>
    <property type="match status" value="1"/>
</dbReference>
<feature type="region of interest" description="Disordered" evidence="5">
    <location>
        <begin position="469"/>
        <end position="489"/>
    </location>
</feature>
<dbReference type="Pfam" id="PF00628">
    <property type="entry name" value="PHD"/>
    <property type="match status" value="1"/>
</dbReference>
<dbReference type="AlphaFoldDB" id="A0A9J7NDM8"/>
<dbReference type="PROSITE" id="PS50966">
    <property type="entry name" value="ZF_SWIM"/>
    <property type="match status" value="1"/>
</dbReference>
<name>A0A9J7NDM8_BRAFL</name>
<dbReference type="SUPFAM" id="SSF54001">
    <property type="entry name" value="Cysteine proteinases"/>
    <property type="match status" value="1"/>
</dbReference>
<dbReference type="GO" id="GO:0008270">
    <property type="term" value="F:zinc ion binding"/>
    <property type="evidence" value="ECO:0007669"/>
    <property type="project" value="UniProtKB-KW"/>
</dbReference>
<keyword evidence="8" id="KW-1185">Reference proteome</keyword>
<keyword evidence="1" id="KW-0479">Metal-binding</keyword>
<dbReference type="InterPro" id="IPR013083">
    <property type="entry name" value="Znf_RING/FYVE/PHD"/>
</dbReference>
<dbReference type="GeneID" id="118432224"/>
<gene>
    <name evidence="9" type="primary">LOC118432224</name>
</gene>
<dbReference type="OMA" id="ICHEYRQ"/>
<dbReference type="Gene3D" id="3.40.395.10">
    <property type="entry name" value="Adenoviral Proteinase, Chain A"/>
    <property type="match status" value="1"/>
</dbReference>
<dbReference type="InterPro" id="IPR019786">
    <property type="entry name" value="Zinc_finger_PHD-type_CS"/>
</dbReference>
<dbReference type="InterPro" id="IPR019787">
    <property type="entry name" value="Znf_PHD-finger"/>
</dbReference>
<dbReference type="InterPro" id="IPR001965">
    <property type="entry name" value="Znf_PHD"/>
</dbReference>
<organism evidence="8 9">
    <name type="scientific">Branchiostoma floridae</name>
    <name type="common">Florida lancelet</name>
    <name type="synonym">Amphioxus</name>
    <dbReference type="NCBI Taxonomy" id="7739"/>
    <lineage>
        <taxon>Eukaryota</taxon>
        <taxon>Metazoa</taxon>
        <taxon>Chordata</taxon>
        <taxon>Cephalochordata</taxon>
        <taxon>Leptocardii</taxon>
        <taxon>Amphioxiformes</taxon>
        <taxon>Branchiostomatidae</taxon>
        <taxon>Branchiostoma</taxon>
    </lineage>
</organism>
<evidence type="ECO:0000313" key="8">
    <source>
        <dbReference type="Proteomes" id="UP000001554"/>
    </source>
</evidence>
<reference evidence="8" key="1">
    <citation type="journal article" date="2020" name="Nat. Ecol. Evol.">
        <title>Deeply conserved synteny resolves early events in vertebrate evolution.</title>
        <authorList>
            <person name="Simakov O."/>
            <person name="Marletaz F."/>
            <person name="Yue J.X."/>
            <person name="O'Connell B."/>
            <person name="Jenkins J."/>
            <person name="Brandt A."/>
            <person name="Calef R."/>
            <person name="Tung C.H."/>
            <person name="Huang T.K."/>
            <person name="Schmutz J."/>
            <person name="Satoh N."/>
            <person name="Yu J.K."/>
            <person name="Putnam N.H."/>
            <person name="Green R.E."/>
            <person name="Rokhsar D.S."/>
        </authorList>
    </citation>
    <scope>NUCLEOTIDE SEQUENCE [LARGE SCALE GENOMIC DNA]</scope>
    <source>
        <strain evidence="8">S238N-H82</strain>
    </source>
</reference>
<evidence type="ECO:0000259" key="7">
    <source>
        <dbReference type="PROSITE" id="PS50966"/>
    </source>
</evidence>
<dbReference type="SUPFAM" id="SSF57903">
    <property type="entry name" value="FYVE/PHD zinc finger"/>
    <property type="match status" value="1"/>
</dbReference>
<dbReference type="KEGG" id="bfo:118432224"/>